<keyword evidence="3" id="KW-0342">GTP-binding</keyword>
<dbReference type="FunFam" id="3.40.50.300:FF:001179">
    <property type="entry name" value="Rho family GTPase"/>
    <property type="match status" value="1"/>
</dbReference>
<dbReference type="GeneID" id="14915247"/>
<comment type="similarity">
    <text evidence="1">Belongs to the small GTPase superfamily. Rho family.</text>
</comment>
<dbReference type="PROSITE" id="PS51421">
    <property type="entry name" value="RAS"/>
    <property type="match status" value="1"/>
</dbReference>
<dbReference type="RefSeq" id="XP_004336655.1">
    <property type="nucleotide sequence ID" value="XM_004336607.1"/>
</dbReference>
<keyword evidence="2" id="KW-0547">Nucleotide-binding</keyword>
<protein>
    <submittedName>
        <fullName evidence="4">Rasrelated protein Rac1, putative</fullName>
    </submittedName>
</protein>
<accession>L8GP33</accession>
<dbReference type="CDD" id="cd00157">
    <property type="entry name" value="Rho"/>
    <property type="match status" value="1"/>
</dbReference>
<dbReference type="GO" id="GO:0003924">
    <property type="term" value="F:GTPase activity"/>
    <property type="evidence" value="ECO:0007669"/>
    <property type="project" value="InterPro"/>
</dbReference>
<dbReference type="PROSITE" id="PS51419">
    <property type="entry name" value="RAB"/>
    <property type="match status" value="1"/>
</dbReference>
<dbReference type="PROSITE" id="PS51420">
    <property type="entry name" value="RHO"/>
    <property type="match status" value="1"/>
</dbReference>
<dbReference type="Proteomes" id="UP000011083">
    <property type="component" value="Unassembled WGS sequence"/>
</dbReference>
<evidence type="ECO:0000313" key="4">
    <source>
        <dbReference type="EMBL" id="ELR14642.1"/>
    </source>
</evidence>
<proteinExistence type="inferred from homology"/>
<dbReference type="OMA" id="NISAKWI"/>
<sequence length="205" mass="23204">MAEYQVIKCVVVGNSAVGKTCLLISYTTNTFPGEYMPTIFNNYSANMFYNNHKVINLSLWDTASQEEYNHLHPLSYPHTNIFMLCYSAINPVSLANIKQKWLPKVHHHCPKAPILLVTTKSNLHNNHHMVAKLQAKLLLGVKPCMATKQGHKLANEIRATTFIKCLAWMQDNLTLIFNEAICVALKLPPAKKKKSGKHEKKCSLF</sequence>
<name>L8GP33_ACACF</name>
<organism evidence="4 5">
    <name type="scientific">Acanthamoeba castellanii (strain ATCC 30010 / Neff)</name>
    <dbReference type="NCBI Taxonomy" id="1257118"/>
    <lineage>
        <taxon>Eukaryota</taxon>
        <taxon>Amoebozoa</taxon>
        <taxon>Discosea</taxon>
        <taxon>Longamoebia</taxon>
        <taxon>Centramoebida</taxon>
        <taxon>Acanthamoebidae</taxon>
        <taxon>Acanthamoeba</taxon>
    </lineage>
</organism>
<dbReference type="Pfam" id="PF00071">
    <property type="entry name" value="Ras"/>
    <property type="match status" value="1"/>
</dbReference>
<gene>
    <name evidence="4" type="ORF">ACA1_066830</name>
</gene>
<evidence type="ECO:0000256" key="1">
    <source>
        <dbReference type="ARBA" id="ARBA00010142"/>
    </source>
</evidence>
<dbReference type="NCBIfam" id="TIGR00231">
    <property type="entry name" value="small_GTP"/>
    <property type="match status" value="1"/>
</dbReference>
<dbReference type="PANTHER" id="PTHR24072">
    <property type="entry name" value="RHO FAMILY GTPASE"/>
    <property type="match status" value="1"/>
</dbReference>
<dbReference type="EMBL" id="KB008048">
    <property type="protein sequence ID" value="ELR14642.1"/>
    <property type="molecule type" value="Genomic_DNA"/>
</dbReference>
<evidence type="ECO:0000256" key="2">
    <source>
        <dbReference type="ARBA" id="ARBA00022741"/>
    </source>
</evidence>
<dbReference type="GO" id="GO:0005525">
    <property type="term" value="F:GTP binding"/>
    <property type="evidence" value="ECO:0007669"/>
    <property type="project" value="UniProtKB-KW"/>
</dbReference>
<reference evidence="4 5" key="1">
    <citation type="journal article" date="2013" name="Genome Biol.">
        <title>Genome of Acanthamoeba castellanii highlights extensive lateral gene transfer and early evolution of tyrosine kinase signaling.</title>
        <authorList>
            <person name="Clarke M."/>
            <person name="Lohan A.J."/>
            <person name="Liu B."/>
            <person name="Lagkouvardos I."/>
            <person name="Roy S."/>
            <person name="Zafar N."/>
            <person name="Bertelli C."/>
            <person name="Schilde C."/>
            <person name="Kianianmomeni A."/>
            <person name="Burglin T.R."/>
            <person name="Frech C."/>
            <person name="Turcotte B."/>
            <person name="Kopec K.O."/>
            <person name="Synnott J.M."/>
            <person name="Choo C."/>
            <person name="Paponov I."/>
            <person name="Finkler A."/>
            <person name="Soon Heng Tan C."/>
            <person name="Hutchins A.P."/>
            <person name="Weinmeier T."/>
            <person name="Rattei T."/>
            <person name="Chu J.S."/>
            <person name="Gimenez G."/>
            <person name="Irimia M."/>
            <person name="Rigden D.J."/>
            <person name="Fitzpatrick D.A."/>
            <person name="Lorenzo-Morales J."/>
            <person name="Bateman A."/>
            <person name="Chiu C.H."/>
            <person name="Tang P."/>
            <person name="Hegemann P."/>
            <person name="Fromm H."/>
            <person name="Raoult D."/>
            <person name="Greub G."/>
            <person name="Miranda-Saavedra D."/>
            <person name="Chen N."/>
            <person name="Nash P."/>
            <person name="Ginger M.L."/>
            <person name="Horn M."/>
            <person name="Schaap P."/>
            <person name="Caler L."/>
            <person name="Loftus B."/>
        </authorList>
    </citation>
    <scope>NUCLEOTIDE SEQUENCE [LARGE SCALE GENOMIC DNA]</scope>
    <source>
        <strain evidence="4 5">Neff</strain>
    </source>
</reference>
<dbReference type="SUPFAM" id="SSF52540">
    <property type="entry name" value="P-loop containing nucleoside triphosphate hydrolases"/>
    <property type="match status" value="1"/>
</dbReference>
<dbReference type="InterPro" id="IPR027417">
    <property type="entry name" value="P-loop_NTPase"/>
</dbReference>
<dbReference type="GO" id="GO:0007264">
    <property type="term" value="P:small GTPase-mediated signal transduction"/>
    <property type="evidence" value="ECO:0007669"/>
    <property type="project" value="InterPro"/>
</dbReference>
<dbReference type="InterPro" id="IPR005225">
    <property type="entry name" value="Small_GTP-bd"/>
</dbReference>
<dbReference type="PRINTS" id="PR00449">
    <property type="entry name" value="RASTRNSFRMNG"/>
</dbReference>
<keyword evidence="5" id="KW-1185">Reference proteome</keyword>
<dbReference type="SMART" id="SM00173">
    <property type="entry name" value="RAS"/>
    <property type="match status" value="1"/>
</dbReference>
<dbReference type="SMART" id="SM00175">
    <property type="entry name" value="RAB"/>
    <property type="match status" value="1"/>
</dbReference>
<dbReference type="InterPro" id="IPR003578">
    <property type="entry name" value="Small_GTPase_Rho"/>
</dbReference>
<dbReference type="AlphaFoldDB" id="L8GP33"/>
<dbReference type="InterPro" id="IPR001806">
    <property type="entry name" value="Small_GTPase"/>
</dbReference>
<evidence type="ECO:0000256" key="3">
    <source>
        <dbReference type="ARBA" id="ARBA00023134"/>
    </source>
</evidence>
<dbReference type="STRING" id="1257118.L8GP33"/>
<dbReference type="VEuPathDB" id="AmoebaDB:ACA1_066830"/>
<dbReference type="KEGG" id="acan:ACA1_066830"/>
<dbReference type="SMART" id="SM00174">
    <property type="entry name" value="RHO"/>
    <property type="match status" value="1"/>
</dbReference>
<dbReference type="OrthoDB" id="8830751at2759"/>
<evidence type="ECO:0000313" key="5">
    <source>
        <dbReference type="Proteomes" id="UP000011083"/>
    </source>
</evidence>
<dbReference type="Gene3D" id="3.40.50.300">
    <property type="entry name" value="P-loop containing nucleotide triphosphate hydrolases"/>
    <property type="match status" value="1"/>
</dbReference>